<feature type="region of interest" description="Disordered" evidence="1">
    <location>
        <begin position="1"/>
        <end position="26"/>
    </location>
</feature>
<accession>A0A3N0ATC4</accession>
<gene>
    <name evidence="2" type="ORF">DMP10_06530</name>
</gene>
<dbReference type="AlphaFoldDB" id="A0A3N0ATC4"/>
<name>A0A3N0ATC4_9ACTN</name>
<organism evidence="2 3">
    <name type="scientific">Adlercreutzia equolifaciens subsp. celatus DSM 18785</name>
    <dbReference type="NCBI Taxonomy" id="1121021"/>
    <lineage>
        <taxon>Bacteria</taxon>
        <taxon>Bacillati</taxon>
        <taxon>Actinomycetota</taxon>
        <taxon>Coriobacteriia</taxon>
        <taxon>Eggerthellales</taxon>
        <taxon>Eggerthellaceae</taxon>
        <taxon>Adlercreutzia</taxon>
    </lineage>
</organism>
<protein>
    <submittedName>
        <fullName evidence="2">Uncharacterized protein</fullName>
    </submittedName>
</protein>
<comment type="caution">
    <text evidence="2">The sequence shown here is derived from an EMBL/GenBank/DDBJ whole genome shotgun (WGS) entry which is preliminary data.</text>
</comment>
<evidence type="ECO:0000256" key="1">
    <source>
        <dbReference type="SAM" id="MobiDB-lite"/>
    </source>
</evidence>
<reference evidence="2 3" key="1">
    <citation type="journal article" date="2019" name="Microbiol. Resour. Announc.">
        <title>Draft Genome Sequences of Type Strains of Gordonibacter faecihominis, Paraeggerthella hongkongensis, Parvibacter caecicola,Slackia equolifaciens, Slackia faecicanis, and Slackia isoflavoniconvertens.</title>
        <authorList>
            <person name="Danylec N."/>
            <person name="Stoll D.A."/>
            <person name="Dotsch A."/>
            <person name="Huch M."/>
        </authorList>
    </citation>
    <scope>NUCLEOTIDE SEQUENCE [LARGE SCALE GENOMIC DNA]</scope>
    <source>
        <strain evidence="2 3">DSM 18785</strain>
    </source>
</reference>
<proteinExistence type="predicted"/>
<dbReference type="Proteomes" id="UP000278327">
    <property type="component" value="Unassembled WGS sequence"/>
</dbReference>
<dbReference type="EMBL" id="QICA01000009">
    <property type="protein sequence ID" value="RNL37914.1"/>
    <property type="molecule type" value="Genomic_DNA"/>
</dbReference>
<keyword evidence="3" id="KW-1185">Reference proteome</keyword>
<evidence type="ECO:0000313" key="3">
    <source>
        <dbReference type="Proteomes" id="UP000278327"/>
    </source>
</evidence>
<dbReference type="RefSeq" id="WP_117284387.1">
    <property type="nucleotide sequence ID" value="NZ_JAMTCE010000006.1"/>
</dbReference>
<evidence type="ECO:0000313" key="2">
    <source>
        <dbReference type="EMBL" id="RNL37914.1"/>
    </source>
</evidence>
<sequence length="91" mass="10158">MASSAGLPDIVPLDSPMPSRRRSTEGSRYAEGIVLSFLRAGAVAAEVRWRGTPYSCGELYELLRRCCRKKSYRALVGASKCDSSIQLYRRR</sequence>